<reference evidence="3" key="2">
    <citation type="submission" date="2025-08" db="UniProtKB">
        <authorList>
            <consortium name="RefSeq"/>
        </authorList>
    </citation>
    <scope>IDENTIFICATION</scope>
    <source>
        <tissue evidence="3">Tongue muscle</tissue>
    </source>
</reference>
<dbReference type="Proteomes" id="UP001652640">
    <property type="component" value="Chromosome 12"/>
</dbReference>
<feature type="compositionally biased region" description="Low complexity" evidence="1">
    <location>
        <begin position="119"/>
        <end position="156"/>
    </location>
</feature>
<dbReference type="RefSeq" id="XP_070331915.1">
    <property type="nucleotide sequence ID" value="XM_070475814.1"/>
</dbReference>
<feature type="compositionally biased region" description="Pro residues" evidence="1">
    <location>
        <begin position="291"/>
        <end position="300"/>
    </location>
</feature>
<proteinExistence type="predicted"/>
<feature type="compositionally biased region" description="Pro residues" evidence="1">
    <location>
        <begin position="157"/>
        <end position="175"/>
    </location>
</feature>
<feature type="compositionally biased region" description="Low complexity" evidence="1">
    <location>
        <begin position="249"/>
        <end position="264"/>
    </location>
</feature>
<feature type="compositionally biased region" description="Low complexity" evidence="1">
    <location>
        <begin position="369"/>
        <end position="384"/>
    </location>
</feature>
<evidence type="ECO:0000313" key="3">
    <source>
        <dbReference type="RefSeq" id="XP_070331915.1"/>
    </source>
</evidence>
<reference evidence="2" key="1">
    <citation type="journal article" date="2022" name="J. Hered.">
        <title>A De Novo Chromosome-Level Genome Assembly of the White-Tailed Deer, Odocoileus Virginianus.</title>
        <authorList>
            <person name="London E.W."/>
            <person name="Roca A.L."/>
            <person name="Novakofski J.E."/>
            <person name="Mateus-Pinilla N.E."/>
        </authorList>
    </citation>
    <scope>NUCLEOTIDE SEQUENCE [LARGE SCALE GENOMIC DNA]</scope>
</reference>
<feature type="compositionally biased region" description="Pro residues" evidence="1">
    <location>
        <begin position="321"/>
        <end position="335"/>
    </location>
</feature>
<feature type="region of interest" description="Disordered" evidence="1">
    <location>
        <begin position="18"/>
        <end position="503"/>
    </location>
</feature>
<feature type="compositionally biased region" description="Basic residues" evidence="1">
    <location>
        <begin position="239"/>
        <end position="248"/>
    </location>
</feature>
<sequence length="503" mass="51600">MTIFSTNGVKTTRYIPVRAQPPHSRGNRGKWQRGAGVERENKRMTEYNLPCQLAAEGRKGKRRLGGPTAEETAPQPSTPLHAAAASRGRTPAPASSRDKAGQFSPLLGRGDSRGDVNTARPAARGPSPAPGSVTSSLSPAPRPALLAGGRAARLPLSPSPAPRPLPRGTQPPFPAPGRCHRHSLRKTLRKPRSKQHRRRAGARREAVAPGTASLSRRTLRAPSLPPASAARALTCSPRRPGRPPRRFPSRQGRGLAAAAAAASGGSRGLPGCPSRSTGRGGDKTAARRPAQSPPPAPPHRPPNRRGDGGDTERGAGSNGGPRPPPPASAPPPRPPAAATRTLESASPTPPAPSAPPLPTRRRAGGWGGAAAPPVTAAPVKPRPAIYTRRGPAALGPHQPAQRASVAVSSLARPVAPQLLPSPPSQVKTLATCPASCSAPWPACSRLRPRPGTGAGAPKRGPARGGQRGRACTCSGRRPGPHSHAPAPSLRAPAGPGGHPIPVL</sequence>
<name>A0ABM4IVT1_ODOVR</name>
<feature type="compositionally biased region" description="Pro residues" evidence="1">
    <location>
        <begin position="347"/>
        <end position="358"/>
    </location>
</feature>
<protein>
    <recommendedName>
        <fullName evidence="4">Basic proline-rich protein-like</fullName>
    </recommendedName>
</protein>
<feature type="compositionally biased region" description="Basic and acidic residues" evidence="1">
    <location>
        <begin position="36"/>
        <end position="45"/>
    </location>
</feature>
<evidence type="ECO:0000313" key="2">
    <source>
        <dbReference type="Proteomes" id="UP001652640"/>
    </source>
</evidence>
<dbReference type="GeneID" id="110147192"/>
<organism evidence="2 3">
    <name type="scientific">Odocoileus virginianus</name>
    <name type="common">White-tailed deer</name>
    <dbReference type="NCBI Taxonomy" id="9874"/>
    <lineage>
        <taxon>Eukaryota</taxon>
        <taxon>Metazoa</taxon>
        <taxon>Chordata</taxon>
        <taxon>Craniata</taxon>
        <taxon>Vertebrata</taxon>
        <taxon>Euteleostomi</taxon>
        <taxon>Mammalia</taxon>
        <taxon>Eutheria</taxon>
        <taxon>Laurasiatheria</taxon>
        <taxon>Artiodactyla</taxon>
        <taxon>Ruminantia</taxon>
        <taxon>Pecora</taxon>
        <taxon>Cervidae</taxon>
        <taxon>Odocoileinae</taxon>
        <taxon>Odocoileus</taxon>
    </lineage>
</organism>
<evidence type="ECO:0000256" key="1">
    <source>
        <dbReference type="SAM" id="MobiDB-lite"/>
    </source>
</evidence>
<evidence type="ECO:0008006" key="4">
    <source>
        <dbReference type="Google" id="ProtNLM"/>
    </source>
</evidence>
<gene>
    <name evidence="3" type="primary">LOC110147192</name>
</gene>
<feature type="compositionally biased region" description="Low complexity" evidence="1">
    <location>
        <begin position="449"/>
        <end position="459"/>
    </location>
</feature>
<feature type="compositionally biased region" description="Low complexity" evidence="1">
    <location>
        <begin position="220"/>
        <end position="233"/>
    </location>
</feature>
<keyword evidence="2" id="KW-1185">Reference proteome</keyword>
<feature type="compositionally biased region" description="Basic residues" evidence="1">
    <location>
        <begin position="178"/>
        <end position="201"/>
    </location>
</feature>
<feature type="compositionally biased region" description="Low complexity" evidence="1">
    <location>
        <begin position="336"/>
        <end position="346"/>
    </location>
</feature>
<accession>A0ABM4IVT1</accession>
<feature type="compositionally biased region" description="Basic and acidic residues" evidence="1">
    <location>
        <begin position="304"/>
        <end position="313"/>
    </location>
</feature>